<feature type="transmembrane region" description="Helical" evidence="6">
    <location>
        <begin position="216"/>
        <end position="234"/>
    </location>
</feature>
<feature type="transmembrane region" description="Helical" evidence="6">
    <location>
        <begin position="12"/>
        <end position="37"/>
    </location>
</feature>
<feature type="transmembrane region" description="Helical" evidence="6">
    <location>
        <begin position="162"/>
        <end position="183"/>
    </location>
</feature>
<evidence type="ECO:0000256" key="3">
    <source>
        <dbReference type="ARBA" id="ARBA00022692"/>
    </source>
</evidence>
<reference evidence="8" key="1">
    <citation type="submission" date="2016-11" db="EMBL/GenBank/DDBJ databases">
        <authorList>
            <person name="Varghese N."/>
            <person name="Submissions S."/>
        </authorList>
    </citation>
    <scope>NUCLEOTIDE SEQUENCE [LARGE SCALE GENOMIC DNA]</scope>
    <source>
        <strain evidence="8">DSM 19858</strain>
    </source>
</reference>
<gene>
    <name evidence="7" type="ORF">SAMN04488513_101873</name>
</gene>
<feature type="transmembrane region" description="Helical" evidence="6">
    <location>
        <begin position="131"/>
        <end position="150"/>
    </location>
</feature>
<dbReference type="GO" id="GO:0005886">
    <property type="term" value="C:plasma membrane"/>
    <property type="evidence" value="ECO:0007669"/>
    <property type="project" value="UniProtKB-SubCell"/>
</dbReference>
<dbReference type="OrthoDB" id="9794512at2"/>
<proteinExistence type="predicted"/>
<evidence type="ECO:0000256" key="1">
    <source>
        <dbReference type="ARBA" id="ARBA00004651"/>
    </source>
</evidence>
<keyword evidence="2" id="KW-1003">Cell membrane</keyword>
<evidence type="ECO:0000313" key="8">
    <source>
        <dbReference type="Proteomes" id="UP000184543"/>
    </source>
</evidence>
<sequence length="240" mass="26617">MHTIWTIAKRELATFFDSLIAYIILVLFLGFSGFFTWLYGNDIFLVGQANLRVFFNIASWSLFFFIPAITMKMLAEERKTGTLELLLTKSVSDRQVILGKFLGSILLVCIALAATLPYVITVSNIGNLDNGGTICGYLGLLLLSTAYTAIGIFASSITTNQIVAFMTALFIGLFFHIIFGVLAHNFTGSLGQFFDTLDLQSHFESISRGVLDSKDLVYFLSITLLGLYLGEWSLSKRHIS</sequence>
<feature type="transmembrane region" description="Helical" evidence="6">
    <location>
        <begin position="96"/>
        <end position="119"/>
    </location>
</feature>
<evidence type="ECO:0000256" key="2">
    <source>
        <dbReference type="ARBA" id="ARBA00022475"/>
    </source>
</evidence>
<comment type="subcellular location">
    <subcellularLocation>
        <location evidence="1">Cell membrane</location>
        <topology evidence="1">Multi-pass membrane protein</topology>
    </subcellularLocation>
</comment>
<organism evidence="7 8">
    <name type="scientific">Pseudozobellia thermophila</name>
    <dbReference type="NCBI Taxonomy" id="192903"/>
    <lineage>
        <taxon>Bacteria</taxon>
        <taxon>Pseudomonadati</taxon>
        <taxon>Bacteroidota</taxon>
        <taxon>Flavobacteriia</taxon>
        <taxon>Flavobacteriales</taxon>
        <taxon>Flavobacteriaceae</taxon>
        <taxon>Pseudozobellia</taxon>
    </lineage>
</organism>
<keyword evidence="5 6" id="KW-0472">Membrane</keyword>
<keyword evidence="3 6" id="KW-0812">Transmembrane</keyword>
<dbReference type="InterPro" id="IPR051449">
    <property type="entry name" value="ABC-2_transporter_component"/>
</dbReference>
<evidence type="ECO:0000256" key="5">
    <source>
        <dbReference type="ARBA" id="ARBA00023136"/>
    </source>
</evidence>
<keyword evidence="4 6" id="KW-1133">Transmembrane helix</keyword>
<dbReference type="STRING" id="192903.SAMN04488513_101873"/>
<protein>
    <submittedName>
        <fullName evidence="7">ABC-2 type transport system permease protein</fullName>
    </submittedName>
</protein>
<dbReference type="AlphaFoldDB" id="A0A1M6CTV7"/>
<dbReference type="RefSeq" id="WP_072988993.1">
    <property type="nucleotide sequence ID" value="NZ_FQYU01000001.1"/>
</dbReference>
<feature type="transmembrane region" description="Helical" evidence="6">
    <location>
        <begin position="57"/>
        <end position="75"/>
    </location>
</feature>
<evidence type="ECO:0000256" key="6">
    <source>
        <dbReference type="SAM" id="Phobius"/>
    </source>
</evidence>
<evidence type="ECO:0000256" key="4">
    <source>
        <dbReference type="ARBA" id="ARBA00022989"/>
    </source>
</evidence>
<dbReference type="GO" id="GO:0140359">
    <property type="term" value="F:ABC-type transporter activity"/>
    <property type="evidence" value="ECO:0007669"/>
    <property type="project" value="InterPro"/>
</dbReference>
<accession>A0A1M6CTV7</accession>
<dbReference type="PANTHER" id="PTHR30294:SF29">
    <property type="entry name" value="MULTIDRUG ABC TRANSPORTER PERMEASE YBHS-RELATED"/>
    <property type="match status" value="1"/>
</dbReference>
<dbReference type="EMBL" id="FQYU01000001">
    <property type="protein sequence ID" value="SHI64406.1"/>
    <property type="molecule type" value="Genomic_DNA"/>
</dbReference>
<keyword evidence="8" id="KW-1185">Reference proteome</keyword>
<name>A0A1M6CTV7_9FLAO</name>
<dbReference type="Pfam" id="PF12679">
    <property type="entry name" value="ABC2_membrane_2"/>
    <property type="match status" value="1"/>
</dbReference>
<dbReference type="PANTHER" id="PTHR30294">
    <property type="entry name" value="MEMBRANE COMPONENT OF ABC TRANSPORTER YHHJ-RELATED"/>
    <property type="match status" value="1"/>
</dbReference>
<evidence type="ECO:0000313" key="7">
    <source>
        <dbReference type="EMBL" id="SHI64406.1"/>
    </source>
</evidence>
<dbReference type="Proteomes" id="UP000184543">
    <property type="component" value="Unassembled WGS sequence"/>
</dbReference>